<name>A0A5B0S6N1_PUCGR</name>
<comment type="caution">
    <text evidence="1">The sequence shown here is derived from an EMBL/GenBank/DDBJ whole genome shotgun (WGS) entry which is preliminary data.</text>
</comment>
<accession>A0A5B0S6N1</accession>
<organism evidence="1 2">
    <name type="scientific">Puccinia graminis f. sp. tritici</name>
    <dbReference type="NCBI Taxonomy" id="56615"/>
    <lineage>
        <taxon>Eukaryota</taxon>
        <taxon>Fungi</taxon>
        <taxon>Dikarya</taxon>
        <taxon>Basidiomycota</taxon>
        <taxon>Pucciniomycotina</taxon>
        <taxon>Pucciniomycetes</taxon>
        <taxon>Pucciniales</taxon>
        <taxon>Pucciniaceae</taxon>
        <taxon>Puccinia</taxon>
    </lineage>
</organism>
<evidence type="ECO:0000313" key="2">
    <source>
        <dbReference type="Proteomes" id="UP000325313"/>
    </source>
</evidence>
<sequence length="149" mass="16671">MIKFMDELRPQPSAAEFKSITAENSNTFHHNNGVGKALTSTKIRAFCKVACMRIEQPGVLGLALQWEPQADLLWRVLVKFANPSVDELLRGIRKLGQAVQGAIERSSDVPKTLAKSMRPSNRWDGKTSGWHISGSWDALVPSTHDQKFW</sequence>
<reference evidence="1 2" key="1">
    <citation type="submission" date="2019-05" db="EMBL/GenBank/DDBJ databases">
        <title>Emergence of the Ug99 lineage of the wheat stem rust pathogen through somatic hybridization.</title>
        <authorList>
            <person name="Li F."/>
            <person name="Upadhyaya N.M."/>
            <person name="Sperschneider J."/>
            <person name="Matny O."/>
            <person name="Nguyen-Phuc H."/>
            <person name="Mago R."/>
            <person name="Raley C."/>
            <person name="Miller M.E."/>
            <person name="Silverstein K.A.T."/>
            <person name="Henningsen E."/>
            <person name="Hirsch C.D."/>
            <person name="Visser B."/>
            <person name="Pretorius Z.A."/>
            <person name="Steffenson B.J."/>
            <person name="Schwessinger B."/>
            <person name="Dodds P.N."/>
            <person name="Figueroa M."/>
        </authorList>
    </citation>
    <scope>NUCLEOTIDE SEQUENCE [LARGE SCALE GENOMIC DNA]</scope>
    <source>
        <strain evidence="1 2">Ug99</strain>
    </source>
</reference>
<dbReference type="EMBL" id="VDEP01000071">
    <property type="protein sequence ID" value="KAA1133472.1"/>
    <property type="molecule type" value="Genomic_DNA"/>
</dbReference>
<gene>
    <name evidence="1" type="ORF">PGTUg99_015580</name>
</gene>
<dbReference type="AlphaFoldDB" id="A0A5B0S6N1"/>
<dbReference type="Proteomes" id="UP000325313">
    <property type="component" value="Unassembled WGS sequence"/>
</dbReference>
<evidence type="ECO:0000313" key="1">
    <source>
        <dbReference type="EMBL" id="KAA1133472.1"/>
    </source>
</evidence>
<proteinExistence type="predicted"/>
<protein>
    <submittedName>
        <fullName evidence="1">Uncharacterized protein</fullName>
    </submittedName>
</protein>